<accession>A0A1Y2HDJ3</accession>
<keyword evidence="1" id="KW-1133">Transmembrane helix</keyword>
<dbReference type="Proteomes" id="UP000193411">
    <property type="component" value="Unassembled WGS sequence"/>
</dbReference>
<comment type="caution">
    <text evidence="2">The sequence shown here is derived from an EMBL/GenBank/DDBJ whole genome shotgun (WGS) entry which is preliminary data.</text>
</comment>
<evidence type="ECO:0000256" key="1">
    <source>
        <dbReference type="SAM" id="Phobius"/>
    </source>
</evidence>
<reference evidence="2 3" key="1">
    <citation type="submission" date="2016-07" db="EMBL/GenBank/DDBJ databases">
        <title>Pervasive Adenine N6-methylation of Active Genes in Fungi.</title>
        <authorList>
            <consortium name="DOE Joint Genome Institute"/>
            <person name="Mondo S.J."/>
            <person name="Dannebaum R.O."/>
            <person name="Kuo R.C."/>
            <person name="Labutti K."/>
            <person name="Haridas S."/>
            <person name="Kuo A."/>
            <person name="Salamov A."/>
            <person name="Ahrendt S.R."/>
            <person name="Lipzen A."/>
            <person name="Sullivan W."/>
            <person name="Andreopoulos W.B."/>
            <person name="Clum A."/>
            <person name="Lindquist E."/>
            <person name="Daum C."/>
            <person name="Ramamoorthy G.K."/>
            <person name="Gryganskyi A."/>
            <person name="Culley D."/>
            <person name="Magnuson J.K."/>
            <person name="James T.Y."/>
            <person name="O'Malley M.A."/>
            <person name="Stajich J.E."/>
            <person name="Spatafora J.W."/>
            <person name="Visel A."/>
            <person name="Grigoriev I.V."/>
        </authorList>
    </citation>
    <scope>NUCLEOTIDE SEQUENCE [LARGE SCALE GENOMIC DNA]</scope>
    <source>
        <strain evidence="2 3">PL171</strain>
    </source>
</reference>
<keyword evidence="3" id="KW-1185">Reference proteome</keyword>
<evidence type="ECO:0000313" key="2">
    <source>
        <dbReference type="EMBL" id="ORZ32629.1"/>
    </source>
</evidence>
<dbReference type="AlphaFoldDB" id="A0A1Y2HDJ3"/>
<gene>
    <name evidence="2" type="ORF">BCR44DRAFT_350544</name>
</gene>
<evidence type="ECO:0000313" key="3">
    <source>
        <dbReference type="Proteomes" id="UP000193411"/>
    </source>
</evidence>
<organism evidence="2 3">
    <name type="scientific">Catenaria anguillulae PL171</name>
    <dbReference type="NCBI Taxonomy" id="765915"/>
    <lineage>
        <taxon>Eukaryota</taxon>
        <taxon>Fungi</taxon>
        <taxon>Fungi incertae sedis</taxon>
        <taxon>Blastocladiomycota</taxon>
        <taxon>Blastocladiomycetes</taxon>
        <taxon>Blastocladiales</taxon>
        <taxon>Catenariaceae</taxon>
        <taxon>Catenaria</taxon>
    </lineage>
</organism>
<protein>
    <submittedName>
        <fullName evidence="2">Uncharacterized protein</fullName>
    </submittedName>
</protein>
<name>A0A1Y2HDJ3_9FUNG</name>
<feature type="transmembrane region" description="Helical" evidence="1">
    <location>
        <begin position="73"/>
        <end position="98"/>
    </location>
</feature>
<keyword evidence="1" id="KW-0812">Transmembrane</keyword>
<sequence length="135" mass="15197">MFAINYSQSGMDPWLVSLARYSPNYCSAVADGVECSYLPAKLHIYVRTEPFVGYEWGCEVVGLEGRLFSLSGLFAVSAFGCVLMMVLACVCGNMTWAFRPDHGDGSQWLIVCESECRKYHKDKRYQILKQEIADV</sequence>
<proteinExistence type="predicted"/>
<keyword evidence="1" id="KW-0472">Membrane</keyword>
<dbReference type="EMBL" id="MCFL01000044">
    <property type="protein sequence ID" value="ORZ32629.1"/>
    <property type="molecule type" value="Genomic_DNA"/>
</dbReference>